<proteinExistence type="predicted"/>
<organism evidence="1">
    <name type="scientific">uncultured Caudovirales phage</name>
    <dbReference type="NCBI Taxonomy" id="2100421"/>
    <lineage>
        <taxon>Viruses</taxon>
        <taxon>Duplodnaviria</taxon>
        <taxon>Heunggongvirae</taxon>
        <taxon>Uroviricota</taxon>
        <taxon>Caudoviricetes</taxon>
        <taxon>Peduoviridae</taxon>
        <taxon>Maltschvirus</taxon>
        <taxon>Maltschvirus maltsch</taxon>
    </lineage>
</organism>
<reference evidence="1" key="1">
    <citation type="submission" date="2020-04" db="EMBL/GenBank/DDBJ databases">
        <authorList>
            <person name="Chiriac C."/>
            <person name="Salcher M."/>
            <person name="Ghai R."/>
            <person name="Kavagutti S V."/>
        </authorList>
    </citation>
    <scope>NUCLEOTIDE SEQUENCE</scope>
</reference>
<evidence type="ECO:0000313" key="1">
    <source>
        <dbReference type="EMBL" id="CAB4147930.1"/>
    </source>
</evidence>
<sequence>MKNIASALVKAQLEMIAPKKGSVNPFFKNKYADLNDVLAAVVPALNNNGIVLLQPLVNIEGKNFVKTVLMHESGEVFESLAEIFCKNTNDAQAYGSGVTYARRYSLSSICGIGSEDDDAQKAVQAKPIATAEILAKAKASGATMAQIKTKYSVTAEQEKNY</sequence>
<dbReference type="Pfam" id="PF04404">
    <property type="entry name" value="ERF"/>
    <property type="match status" value="1"/>
</dbReference>
<accession>A0A6J5MSM3</accession>
<gene>
    <name evidence="1" type="ORF">UFOVP516_55</name>
</gene>
<name>A0A6J5MSM3_9CAUD</name>
<dbReference type="InterPro" id="IPR007499">
    <property type="entry name" value="ERF_bacteria_virus"/>
</dbReference>
<dbReference type="EMBL" id="LR796480">
    <property type="protein sequence ID" value="CAB4147930.1"/>
    <property type="molecule type" value="Genomic_DNA"/>
</dbReference>
<protein>
    <submittedName>
        <fullName evidence="1">Essential recombination function protein</fullName>
    </submittedName>
</protein>